<protein>
    <submittedName>
        <fullName evidence="2">Uncharacterized protein</fullName>
    </submittedName>
</protein>
<keyword evidence="3" id="KW-1185">Reference proteome</keyword>
<reference evidence="2 3" key="1">
    <citation type="submission" date="2016-11" db="EMBL/GenBank/DDBJ databases">
        <title>Trade-off between light-utilization and light-protection in marine flavobacteria.</title>
        <authorList>
            <person name="Kumagai Y."/>
        </authorList>
    </citation>
    <scope>NUCLEOTIDE SEQUENCE [LARGE SCALE GENOMIC DNA]</scope>
    <source>
        <strain evidence="2 3">JCM 17109</strain>
    </source>
</reference>
<dbReference type="Proteomes" id="UP000239532">
    <property type="component" value="Unassembled WGS sequence"/>
</dbReference>
<keyword evidence="1" id="KW-0472">Membrane</keyword>
<accession>A0A2S9WTD5</accession>
<proteinExistence type="predicted"/>
<keyword evidence="1" id="KW-0812">Transmembrane</keyword>
<keyword evidence="1" id="KW-1133">Transmembrane helix</keyword>
<feature type="transmembrane region" description="Helical" evidence="1">
    <location>
        <begin position="52"/>
        <end position="70"/>
    </location>
</feature>
<evidence type="ECO:0000313" key="3">
    <source>
        <dbReference type="Proteomes" id="UP000239532"/>
    </source>
</evidence>
<name>A0A2S9WTD5_9FLAO</name>
<comment type="caution">
    <text evidence="2">The sequence shown here is derived from an EMBL/GenBank/DDBJ whole genome shotgun (WGS) entry which is preliminary data.</text>
</comment>
<evidence type="ECO:0000256" key="1">
    <source>
        <dbReference type="SAM" id="Phobius"/>
    </source>
</evidence>
<dbReference type="EMBL" id="MQUC01000003">
    <property type="protein sequence ID" value="PRP66738.1"/>
    <property type="molecule type" value="Genomic_DNA"/>
</dbReference>
<evidence type="ECO:0000313" key="2">
    <source>
        <dbReference type="EMBL" id="PRP66738.1"/>
    </source>
</evidence>
<dbReference type="AlphaFoldDB" id="A0A2S9WTD5"/>
<feature type="transmembrane region" description="Helical" evidence="1">
    <location>
        <begin position="20"/>
        <end position="40"/>
    </location>
</feature>
<gene>
    <name evidence="2" type="ORF">BST86_06305</name>
</gene>
<organism evidence="2 3">
    <name type="scientific">Nonlabens agnitus</name>
    <dbReference type="NCBI Taxonomy" id="870484"/>
    <lineage>
        <taxon>Bacteria</taxon>
        <taxon>Pseudomonadati</taxon>
        <taxon>Bacteroidota</taxon>
        <taxon>Flavobacteriia</taxon>
        <taxon>Flavobacteriales</taxon>
        <taxon>Flavobacteriaceae</taxon>
        <taxon>Nonlabens</taxon>
    </lineage>
</organism>
<sequence length="78" mass="8921">MFNMGILATNENRATLKVRIIFSVVCSLITTALLVGANYWVDMIDFEPTNAFIFLLGYSIILFLTSYFFLKTNKEKGR</sequence>